<feature type="chain" id="PRO_5040830864" evidence="1">
    <location>
        <begin position="23"/>
        <end position="80"/>
    </location>
</feature>
<evidence type="ECO:0000313" key="2">
    <source>
        <dbReference type="Proteomes" id="UP000504610"/>
    </source>
</evidence>
<reference evidence="3" key="2">
    <citation type="submission" date="2025-08" db="UniProtKB">
        <authorList>
            <consortium name="RefSeq"/>
        </authorList>
    </citation>
    <scope>IDENTIFICATION</scope>
    <source>
        <tissue evidence="3">Leaf</tissue>
    </source>
</reference>
<dbReference type="AlphaFoldDB" id="A0A6J0KMZ7"/>
<gene>
    <name evidence="3" type="primary">LOC108820729</name>
</gene>
<keyword evidence="2" id="KW-1185">Reference proteome</keyword>
<dbReference type="Proteomes" id="UP000504610">
    <property type="component" value="Chromosome 8"/>
</dbReference>
<reference evidence="2" key="1">
    <citation type="journal article" date="2019" name="Database">
        <title>The radish genome database (RadishGD): an integrated information resource for radish genomics.</title>
        <authorList>
            <person name="Yu H.J."/>
            <person name="Baek S."/>
            <person name="Lee Y.J."/>
            <person name="Cho A."/>
            <person name="Mun J.H."/>
        </authorList>
    </citation>
    <scope>NUCLEOTIDE SEQUENCE [LARGE SCALE GENOMIC DNA]</scope>
    <source>
        <strain evidence="2">cv. WK10039</strain>
    </source>
</reference>
<proteinExistence type="predicted"/>
<organism evidence="2 3">
    <name type="scientific">Raphanus sativus</name>
    <name type="common">Radish</name>
    <name type="synonym">Raphanus raphanistrum var. sativus</name>
    <dbReference type="NCBI Taxonomy" id="3726"/>
    <lineage>
        <taxon>Eukaryota</taxon>
        <taxon>Viridiplantae</taxon>
        <taxon>Streptophyta</taxon>
        <taxon>Embryophyta</taxon>
        <taxon>Tracheophyta</taxon>
        <taxon>Spermatophyta</taxon>
        <taxon>Magnoliopsida</taxon>
        <taxon>eudicotyledons</taxon>
        <taxon>Gunneridae</taxon>
        <taxon>Pentapetalae</taxon>
        <taxon>rosids</taxon>
        <taxon>malvids</taxon>
        <taxon>Brassicales</taxon>
        <taxon>Brassicaceae</taxon>
        <taxon>Brassiceae</taxon>
        <taxon>Raphanus</taxon>
    </lineage>
</organism>
<dbReference type="KEGG" id="rsz:108820729"/>
<evidence type="ECO:0000256" key="1">
    <source>
        <dbReference type="SAM" id="SignalP"/>
    </source>
</evidence>
<feature type="signal peptide" evidence="1">
    <location>
        <begin position="1"/>
        <end position="22"/>
    </location>
</feature>
<name>A0A6J0KMZ7_RAPSA</name>
<protein>
    <submittedName>
        <fullName evidence="3">Uncharacterized protein LOC108820729</fullName>
    </submittedName>
</protein>
<evidence type="ECO:0000313" key="3">
    <source>
        <dbReference type="RefSeq" id="XP_018449240.2"/>
    </source>
</evidence>
<dbReference type="GeneID" id="108820729"/>
<accession>A0A6J0KMZ7</accession>
<dbReference type="OrthoDB" id="1099995at2759"/>
<sequence>MEKVNFFAIIVMVLMVVTRVSAEEPSVKVTANEVTLAAEAAASSFKSSAGEAAQGARTWADWATSKFRIGGNFEKTPDSE</sequence>
<keyword evidence="1" id="KW-0732">Signal</keyword>
<dbReference type="RefSeq" id="XP_018449240.2">
    <property type="nucleotide sequence ID" value="XM_018593738.2"/>
</dbReference>